<keyword evidence="5" id="KW-0805">Transcription regulation</keyword>
<protein>
    <recommendedName>
        <fullName evidence="2">Negative regulator of flagellin synthesis</fullName>
    </recommendedName>
</protein>
<dbReference type="EMBL" id="JAQIFT010000046">
    <property type="protein sequence ID" value="MDA3732323.1"/>
    <property type="molecule type" value="Genomic_DNA"/>
</dbReference>
<dbReference type="NCBIfam" id="TIGR03824">
    <property type="entry name" value="FlgM_jcvi"/>
    <property type="match status" value="1"/>
</dbReference>
<reference evidence="8" key="1">
    <citation type="journal article" date="2023" name="Int. J. Syst. Evol. Microbiol.">
        <title>&lt;i&gt;Holtiella tumoricola&lt;/i&gt; gen. nov. sp. nov., isolated from a human clinical sample.</title>
        <authorList>
            <person name="Allen-Vercoe E."/>
            <person name="Daigneault M.C."/>
            <person name="Vancuren S.J."/>
            <person name="Cochrane K."/>
            <person name="O'Neal L.L."/>
            <person name="Sankaranarayanan K."/>
            <person name="Lawson P.A."/>
        </authorList>
    </citation>
    <scope>NUCLEOTIDE SEQUENCE</scope>
    <source>
        <strain evidence="8">CC70A</strain>
    </source>
</reference>
<dbReference type="AlphaFoldDB" id="A0AA42DNJ1"/>
<evidence type="ECO:0000259" key="7">
    <source>
        <dbReference type="Pfam" id="PF04316"/>
    </source>
</evidence>
<sequence length="89" mass="10316">MRVAGINRIGEIYKTQQMKMEPIKTKKQDEVQLSTLAKDYQYALNAAKKLPDVRQKEVDTIKERISSGTYNVDMQEVSEKIMSRFDMKG</sequence>
<evidence type="ECO:0000313" key="9">
    <source>
        <dbReference type="Proteomes" id="UP001169242"/>
    </source>
</evidence>
<keyword evidence="8" id="KW-0969">Cilium</keyword>
<dbReference type="GO" id="GO:0044781">
    <property type="term" value="P:bacterial-type flagellum organization"/>
    <property type="evidence" value="ECO:0007669"/>
    <property type="project" value="UniProtKB-KW"/>
</dbReference>
<evidence type="ECO:0000256" key="2">
    <source>
        <dbReference type="ARBA" id="ARBA00017823"/>
    </source>
</evidence>
<evidence type="ECO:0000256" key="5">
    <source>
        <dbReference type="ARBA" id="ARBA00023015"/>
    </source>
</evidence>
<evidence type="ECO:0000313" key="8">
    <source>
        <dbReference type="EMBL" id="MDA3732323.1"/>
    </source>
</evidence>
<keyword evidence="8" id="KW-0282">Flagellum</keyword>
<name>A0AA42DNJ1_9FIRM</name>
<dbReference type="InterPro" id="IPR035890">
    <property type="entry name" value="Anti-sigma-28_factor_FlgM_sf"/>
</dbReference>
<comment type="caution">
    <text evidence="8">The sequence shown here is derived from an EMBL/GenBank/DDBJ whole genome shotgun (WGS) entry which is preliminary data.</text>
</comment>
<dbReference type="InterPro" id="IPR007412">
    <property type="entry name" value="FlgM"/>
</dbReference>
<accession>A0AA42DNJ1</accession>
<evidence type="ECO:0000256" key="1">
    <source>
        <dbReference type="ARBA" id="ARBA00005322"/>
    </source>
</evidence>
<dbReference type="Proteomes" id="UP001169242">
    <property type="component" value="Unassembled WGS sequence"/>
</dbReference>
<keyword evidence="4" id="KW-1005">Bacterial flagellum biogenesis</keyword>
<keyword evidence="6" id="KW-0804">Transcription</keyword>
<keyword evidence="3" id="KW-0678">Repressor</keyword>
<evidence type="ECO:0000256" key="4">
    <source>
        <dbReference type="ARBA" id="ARBA00022795"/>
    </source>
</evidence>
<dbReference type="SUPFAM" id="SSF101498">
    <property type="entry name" value="Anti-sigma factor FlgM"/>
    <property type="match status" value="1"/>
</dbReference>
<dbReference type="RefSeq" id="WP_271012510.1">
    <property type="nucleotide sequence ID" value="NZ_JAQIFT010000046.1"/>
</dbReference>
<feature type="domain" description="Anti-sigma-28 factor FlgM C-terminal" evidence="7">
    <location>
        <begin position="29"/>
        <end position="82"/>
    </location>
</feature>
<evidence type="ECO:0000256" key="3">
    <source>
        <dbReference type="ARBA" id="ARBA00022491"/>
    </source>
</evidence>
<comment type="similarity">
    <text evidence="1">Belongs to the FlgM family.</text>
</comment>
<gene>
    <name evidence="8" type="primary">flgM</name>
    <name evidence="8" type="ORF">PBV87_12580</name>
</gene>
<keyword evidence="9" id="KW-1185">Reference proteome</keyword>
<dbReference type="Pfam" id="PF04316">
    <property type="entry name" value="FlgM"/>
    <property type="match status" value="1"/>
</dbReference>
<dbReference type="InterPro" id="IPR031316">
    <property type="entry name" value="FlgM_C"/>
</dbReference>
<evidence type="ECO:0000256" key="6">
    <source>
        <dbReference type="ARBA" id="ARBA00023163"/>
    </source>
</evidence>
<dbReference type="GO" id="GO:0045892">
    <property type="term" value="P:negative regulation of DNA-templated transcription"/>
    <property type="evidence" value="ECO:0007669"/>
    <property type="project" value="InterPro"/>
</dbReference>
<proteinExistence type="inferred from homology"/>
<keyword evidence="8" id="KW-0966">Cell projection</keyword>
<organism evidence="8 9">
    <name type="scientific">Holtiella tumoricola</name>
    <dbReference type="NCBI Taxonomy" id="3018743"/>
    <lineage>
        <taxon>Bacteria</taxon>
        <taxon>Bacillati</taxon>
        <taxon>Bacillota</taxon>
        <taxon>Clostridia</taxon>
        <taxon>Lachnospirales</taxon>
        <taxon>Cellulosilyticaceae</taxon>
        <taxon>Holtiella</taxon>
    </lineage>
</organism>